<dbReference type="OrthoDB" id="5857104at2759"/>
<organism evidence="4 5">
    <name type="scientific">Vanilla planifolia</name>
    <name type="common">Vanilla</name>
    <dbReference type="NCBI Taxonomy" id="51239"/>
    <lineage>
        <taxon>Eukaryota</taxon>
        <taxon>Viridiplantae</taxon>
        <taxon>Streptophyta</taxon>
        <taxon>Embryophyta</taxon>
        <taxon>Tracheophyta</taxon>
        <taxon>Spermatophyta</taxon>
        <taxon>Magnoliopsida</taxon>
        <taxon>Liliopsida</taxon>
        <taxon>Asparagales</taxon>
        <taxon>Orchidaceae</taxon>
        <taxon>Vanilloideae</taxon>
        <taxon>Vanilleae</taxon>
        <taxon>Vanilla</taxon>
    </lineage>
</organism>
<dbReference type="PANTHER" id="PTHR12357:SF95">
    <property type="entry name" value="YTH DOMAIN-CONTAINING FAMILY PROTEIN"/>
    <property type="match status" value="1"/>
</dbReference>
<dbReference type="GO" id="GO:0061157">
    <property type="term" value="P:mRNA destabilization"/>
    <property type="evidence" value="ECO:0007669"/>
    <property type="project" value="TreeGrafter"/>
</dbReference>
<evidence type="ECO:0000313" key="4">
    <source>
        <dbReference type="EMBL" id="KAG0452683.1"/>
    </source>
</evidence>
<dbReference type="GO" id="GO:0005737">
    <property type="term" value="C:cytoplasm"/>
    <property type="evidence" value="ECO:0007669"/>
    <property type="project" value="TreeGrafter"/>
</dbReference>
<dbReference type="GO" id="GO:1990247">
    <property type="term" value="F:N6-methyladenosine-containing RNA reader activity"/>
    <property type="evidence" value="ECO:0007669"/>
    <property type="project" value="UniProtKB-UniRule"/>
</dbReference>
<comment type="similarity">
    <text evidence="1">Belongs to the YTHDF family.</text>
</comment>
<reference evidence="4 5" key="1">
    <citation type="journal article" date="2020" name="Nat. Food">
        <title>A phased Vanilla planifolia genome enables genetic improvement of flavour and production.</title>
        <authorList>
            <person name="Hasing T."/>
            <person name="Tang H."/>
            <person name="Brym M."/>
            <person name="Khazi F."/>
            <person name="Huang T."/>
            <person name="Chambers A.H."/>
        </authorList>
    </citation>
    <scope>NUCLEOTIDE SEQUENCE [LARGE SCALE GENOMIC DNA]</scope>
    <source>
        <tissue evidence="4">Leaf</tissue>
    </source>
</reference>
<dbReference type="InterPro" id="IPR007275">
    <property type="entry name" value="YTH_domain"/>
</dbReference>
<evidence type="ECO:0000313" key="5">
    <source>
        <dbReference type="Proteomes" id="UP000636800"/>
    </source>
</evidence>
<proteinExistence type="inferred from homology"/>
<feature type="region of interest" description="Disordered" evidence="2">
    <location>
        <begin position="406"/>
        <end position="442"/>
    </location>
</feature>
<dbReference type="Gene3D" id="3.10.590.10">
    <property type="entry name" value="ph1033 like domains"/>
    <property type="match status" value="1"/>
</dbReference>
<accession>A0A835PHE3</accession>
<dbReference type="Pfam" id="PF04146">
    <property type="entry name" value="YTH"/>
    <property type="match status" value="1"/>
</dbReference>
<comment type="caution">
    <text evidence="4">The sequence shown here is derived from an EMBL/GenBank/DDBJ whole genome shotgun (WGS) entry which is preliminary data.</text>
</comment>
<evidence type="ECO:0000256" key="1">
    <source>
        <dbReference type="RuleBase" id="RU369095"/>
    </source>
</evidence>
<evidence type="ECO:0000256" key="2">
    <source>
        <dbReference type="SAM" id="MobiDB-lite"/>
    </source>
</evidence>
<keyword evidence="1" id="KW-0694">RNA-binding</keyword>
<dbReference type="InterPro" id="IPR045168">
    <property type="entry name" value="YTH_prot"/>
</dbReference>
<dbReference type="PROSITE" id="PS50882">
    <property type="entry name" value="YTH"/>
    <property type="match status" value="1"/>
</dbReference>
<evidence type="ECO:0000259" key="3">
    <source>
        <dbReference type="PROSITE" id="PS50882"/>
    </source>
</evidence>
<dbReference type="PANTHER" id="PTHR12357">
    <property type="entry name" value="YTH YT521-B HOMOLOGY DOMAIN-CONTAINING"/>
    <property type="match status" value="1"/>
</dbReference>
<dbReference type="CDD" id="cd21134">
    <property type="entry name" value="YTH"/>
    <property type="match status" value="1"/>
</dbReference>
<dbReference type="Proteomes" id="UP000636800">
    <property type="component" value="Unassembled WGS sequence"/>
</dbReference>
<name>A0A835PHE3_VANPL</name>
<dbReference type="EMBL" id="JADCNL010000014">
    <property type="protein sequence ID" value="KAG0452683.1"/>
    <property type="molecule type" value="Genomic_DNA"/>
</dbReference>
<feature type="domain" description="YTH" evidence="3">
    <location>
        <begin position="207"/>
        <end position="348"/>
    </location>
</feature>
<feature type="compositionally biased region" description="Polar residues" evidence="2">
    <location>
        <begin position="415"/>
        <end position="435"/>
    </location>
</feature>
<gene>
    <name evidence="4" type="ORF">HPP92_025347</name>
</gene>
<dbReference type="AlphaFoldDB" id="A0A835PHE3"/>
<comment type="function">
    <text evidence="1">Specifically recognizes and binds N6-methyladenosine (m6A)-containing RNAs, and regulates mRNA stability. M6A is a modification present at internal sites of mRNAs and some non-coding RNAs and plays a role in mRNA stability and processing.</text>
</comment>
<protein>
    <recommendedName>
        <fullName evidence="1">YTH domain-containing family protein</fullName>
    </recommendedName>
</protein>
<dbReference type="GO" id="GO:0003729">
    <property type="term" value="F:mRNA binding"/>
    <property type="evidence" value="ECO:0007669"/>
    <property type="project" value="UniProtKB-UniRule"/>
</dbReference>
<keyword evidence="5" id="KW-1185">Reference proteome</keyword>
<sequence length="442" mass="50451">MAAEGTFVSLDTSLPQWKYIEKKVSSESEAMPNSSSILESDTEVLKAVLDCLHESSADNSTLQPLEAEKVRGKSISIQRLPNETVVTSNVVVSKPFASRPSHFGSSSNFHGRPFNSFNKFQAPKQTHGRLPLNDTKGYHISAKMHSSYDPVWGRQFSRTPEGSDELVRGPRATRVHFPSSAEKNDLTPLIQRDQFNRSDFQINHDQAKFFMIKSYSEDDIHKSIKYNVWASTPNGNKKLEAAFREAEKLMIEKGTKCPIFLFFSVNGSRQFVGLAEMIGPVDFEKTMDFWQTDKWGGFFPVKWHIVKDIPNSYFQKITLENNGNKPVTFSRDTQEIGLPQGLKMLQFFKSYPLARSLLDDFDFYERREKSLNESRSHQKYSQREMHSESCMTNLEGVFDRMSVLGEQRPSHHADSSSINIPRRSSYNTNRLNSVAPQFLGRT</sequence>